<keyword evidence="4" id="KW-1185">Reference proteome</keyword>
<feature type="signal peptide" evidence="1">
    <location>
        <begin position="1"/>
        <end position="18"/>
    </location>
</feature>
<dbReference type="SUPFAM" id="SSF82153">
    <property type="entry name" value="FAS1 domain"/>
    <property type="match status" value="1"/>
</dbReference>
<organism evidence="3 4">
    <name type="scientific">Siphonobacter aquaeclarae</name>
    <dbReference type="NCBI Taxonomy" id="563176"/>
    <lineage>
        <taxon>Bacteria</taxon>
        <taxon>Pseudomonadati</taxon>
        <taxon>Bacteroidota</taxon>
        <taxon>Cytophagia</taxon>
        <taxon>Cytophagales</taxon>
        <taxon>Cytophagaceae</taxon>
        <taxon>Siphonobacter</taxon>
    </lineage>
</organism>
<evidence type="ECO:0000259" key="2">
    <source>
        <dbReference type="PROSITE" id="PS50213"/>
    </source>
</evidence>
<gene>
    <name evidence="3" type="ORF">SAMN04488090_3144</name>
</gene>
<dbReference type="InterPro" id="IPR036378">
    <property type="entry name" value="FAS1_dom_sf"/>
</dbReference>
<dbReference type="EMBL" id="FNGS01000005">
    <property type="protein sequence ID" value="SDM29500.1"/>
    <property type="molecule type" value="Genomic_DNA"/>
</dbReference>
<dbReference type="InterPro" id="IPR050904">
    <property type="entry name" value="Adhesion/Biosynth-related"/>
</dbReference>
<protein>
    <submittedName>
        <fullName evidence="3">Uncaracterized surface protein containing fasciclin (FAS1) repeats</fullName>
    </submittedName>
</protein>
<dbReference type="PANTHER" id="PTHR10900">
    <property type="entry name" value="PERIOSTIN-RELATED"/>
    <property type="match status" value="1"/>
</dbReference>
<name>A0A1G9S2J8_9BACT</name>
<dbReference type="PROSITE" id="PS50213">
    <property type="entry name" value="FAS1"/>
    <property type="match status" value="1"/>
</dbReference>
<dbReference type="GO" id="GO:0005615">
    <property type="term" value="C:extracellular space"/>
    <property type="evidence" value="ECO:0007669"/>
    <property type="project" value="TreeGrafter"/>
</dbReference>
<dbReference type="SMART" id="SM00554">
    <property type="entry name" value="FAS1"/>
    <property type="match status" value="1"/>
</dbReference>
<dbReference type="Proteomes" id="UP000198901">
    <property type="component" value="Unassembled WGS sequence"/>
</dbReference>
<dbReference type="Pfam" id="PF02469">
    <property type="entry name" value="Fasciclin"/>
    <property type="match status" value="1"/>
</dbReference>
<reference evidence="3 4" key="1">
    <citation type="submission" date="2016-10" db="EMBL/GenBank/DDBJ databases">
        <authorList>
            <person name="de Groot N.N."/>
        </authorList>
    </citation>
    <scope>NUCLEOTIDE SEQUENCE [LARGE SCALE GENOMIC DNA]</scope>
    <source>
        <strain evidence="3 4">DSM 21668</strain>
    </source>
</reference>
<evidence type="ECO:0000313" key="3">
    <source>
        <dbReference type="EMBL" id="SDM29500.1"/>
    </source>
</evidence>
<dbReference type="Gene3D" id="2.30.180.10">
    <property type="entry name" value="FAS1 domain"/>
    <property type="match status" value="1"/>
</dbReference>
<dbReference type="AlphaFoldDB" id="A0A1G9S2J8"/>
<keyword evidence="1" id="KW-0732">Signal</keyword>
<evidence type="ECO:0000256" key="1">
    <source>
        <dbReference type="SAM" id="SignalP"/>
    </source>
</evidence>
<feature type="chain" id="PRO_5011529597" evidence="1">
    <location>
        <begin position="19"/>
        <end position="175"/>
    </location>
</feature>
<dbReference type="InterPro" id="IPR000782">
    <property type="entry name" value="FAS1_domain"/>
</dbReference>
<feature type="domain" description="FAS1" evidence="2">
    <location>
        <begin position="30"/>
        <end position="172"/>
    </location>
</feature>
<sequence length="175" mass="18599">MKTIQTAALLLIAGASFAQVKPAAISMNASRAIVDNVVQSPALSDFLGAIKQTGVSNTLTAAGPFTVFAPVDSAFNALPDAEKFLSKDNTTALRKVMFHHVVTGKWLASNLDEAIRKNGGKTQLRTLTGQALYVTKKGTQFVVSDEKGNSGVIQYADQPQKNGVVHVINTVLFPK</sequence>
<dbReference type="OrthoDB" id="1119934at2"/>
<proteinExistence type="predicted"/>
<dbReference type="RefSeq" id="WP_093204133.1">
    <property type="nucleotide sequence ID" value="NZ_FNGS01000005.1"/>
</dbReference>
<evidence type="ECO:0000313" key="4">
    <source>
        <dbReference type="Proteomes" id="UP000198901"/>
    </source>
</evidence>
<dbReference type="FunFam" id="2.30.180.10:FF:000032">
    <property type="entry name" value="Fasciclin domain-containing protein, putative"/>
    <property type="match status" value="1"/>
</dbReference>
<dbReference type="STRING" id="563176.SAMN04488090_3144"/>
<dbReference type="PANTHER" id="PTHR10900:SF77">
    <property type="entry name" value="FI19380P1"/>
    <property type="match status" value="1"/>
</dbReference>
<accession>A0A1G9S2J8</accession>